<evidence type="ECO:0000313" key="2">
    <source>
        <dbReference type="Proteomes" id="UP001501523"/>
    </source>
</evidence>
<keyword evidence="2" id="KW-1185">Reference proteome</keyword>
<protein>
    <recommendedName>
        <fullName evidence="3">DUF2802 domain-containing protein</fullName>
    </recommendedName>
</protein>
<sequence length="143" mass="16081">MTILLLCAATALLVVLLAWLRERQLRRKPRLLGEILDLADALERELLECRTRLREIPALTANLPPSDQLSARTTLAAEPQVQDALRDLLAHRLWLKEHATQATYTELLSARDALASTRSALATQLARLADVRADFEHTRATLR</sequence>
<gene>
    <name evidence="1" type="ORF">GCM10009105_28810</name>
</gene>
<dbReference type="RefSeq" id="WP_343792352.1">
    <property type="nucleotide sequence ID" value="NZ_BAAAEU010000024.1"/>
</dbReference>
<accession>A0ABN1IRW0</accession>
<comment type="caution">
    <text evidence="1">The sequence shown here is derived from an EMBL/GenBank/DDBJ whole genome shotgun (WGS) entry which is preliminary data.</text>
</comment>
<evidence type="ECO:0008006" key="3">
    <source>
        <dbReference type="Google" id="ProtNLM"/>
    </source>
</evidence>
<proteinExistence type="predicted"/>
<dbReference type="EMBL" id="BAAAEU010000024">
    <property type="protein sequence ID" value="GAA0719895.1"/>
    <property type="molecule type" value="Genomic_DNA"/>
</dbReference>
<name>A0ABN1IRW0_9GAMM</name>
<dbReference type="Proteomes" id="UP001501523">
    <property type="component" value="Unassembled WGS sequence"/>
</dbReference>
<organism evidence="1 2">
    <name type="scientific">Dokdonella soli</name>
    <dbReference type="NCBI Taxonomy" id="529810"/>
    <lineage>
        <taxon>Bacteria</taxon>
        <taxon>Pseudomonadati</taxon>
        <taxon>Pseudomonadota</taxon>
        <taxon>Gammaproteobacteria</taxon>
        <taxon>Lysobacterales</taxon>
        <taxon>Rhodanobacteraceae</taxon>
        <taxon>Dokdonella</taxon>
    </lineage>
</organism>
<evidence type="ECO:0000313" key="1">
    <source>
        <dbReference type="EMBL" id="GAA0719895.1"/>
    </source>
</evidence>
<reference evidence="1 2" key="1">
    <citation type="journal article" date="2019" name="Int. J. Syst. Evol. Microbiol.">
        <title>The Global Catalogue of Microorganisms (GCM) 10K type strain sequencing project: providing services to taxonomists for standard genome sequencing and annotation.</title>
        <authorList>
            <consortium name="The Broad Institute Genomics Platform"/>
            <consortium name="The Broad Institute Genome Sequencing Center for Infectious Disease"/>
            <person name="Wu L."/>
            <person name="Ma J."/>
        </authorList>
    </citation>
    <scope>NUCLEOTIDE SEQUENCE [LARGE SCALE GENOMIC DNA]</scope>
    <source>
        <strain evidence="1 2">JCM 15421</strain>
    </source>
</reference>